<dbReference type="EMBL" id="CP049866">
    <property type="protein sequence ID" value="QIK77254.1"/>
    <property type="molecule type" value="Genomic_DNA"/>
</dbReference>
<evidence type="ECO:0000256" key="1">
    <source>
        <dbReference type="PROSITE-ProRule" id="PRU00325"/>
    </source>
</evidence>
<dbReference type="KEGG" id="npi:G7071_04840"/>
<feature type="domain" description="SWIM-type" evidence="2">
    <location>
        <begin position="120"/>
        <end position="155"/>
    </location>
</feature>
<organism evidence="3 4">
    <name type="scientific">Nocardioides piscis</name>
    <dbReference type="NCBI Taxonomy" id="2714938"/>
    <lineage>
        <taxon>Bacteria</taxon>
        <taxon>Bacillati</taxon>
        <taxon>Actinomycetota</taxon>
        <taxon>Actinomycetes</taxon>
        <taxon>Propionibacteriales</taxon>
        <taxon>Nocardioidaceae</taxon>
        <taxon>Nocardioides</taxon>
    </lineage>
</organism>
<gene>
    <name evidence="3" type="ORF">G7071_04840</name>
</gene>
<dbReference type="PANTHER" id="PTHR38133:SF1">
    <property type="entry name" value="SLR1429 PROTEIN"/>
    <property type="match status" value="1"/>
</dbReference>
<dbReference type="PROSITE" id="PS50966">
    <property type="entry name" value="ZF_SWIM"/>
    <property type="match status" value="1"/>
</dbReference>
<dbReference type="Pfam" id="PF04434">
    <property type="entry name" value="SWIM"/>
    <property type="match status" value="1"/>
</dbReference>
<dbReference type="InterPro" id="IPR007527">
    <property type="entry name" value="Znf_SWIM"/>
</dbReference>
<evidence type="ECO:0000313" key="3">
    <source>
        <dbReference type="EMBL" id="QIK77254.1"/>
    </source>
</evidence>
<keyword evidence="4" id="KW-1185">Reference proteome</keyword>
<keyword evidence="1" id="KW-0863">Zinc-finger</keyword>
<evidence type="ECO:0000259" key="2">
    <source>
        <dbReference type="PROSITE" id="PS50966"/>
    </source>
</evidence>
<reference evidence="3 4" key="1">
    <citation type="submission" date="2020-03" db="EMBL/GenBank/DDBJ databases">
        <title>Nocardioides sp. nov., isolated from fish.</title>
        <authorList>
            <person name="Hyun D.-W."/>
            <person name="Bae J.-W."/>
        </authorList>
    </citation>
    <scope>NUCLEOTIDE SEQUENCE [LARGE SCALE GENOMIC DNA]</scope>
    <source>
        <strain evidence="3 4">HDW12A</strain>
    </source>
</reference>
<keyword evidence="1" id="KW-0479">Metal-binding</keyword>
<dbReference type="GO" id="GO:0008270">
    <property type="term" value="F:zinc ion binding"/>
    <property type="evidence" value="ECO:0007669"/>
    <property type="project" value="UniProtKB-KW"/>
</dbReference>
<proteinExistence type="predicted"/>
<sequence>MMATVIHPRLPPRRGGVGGTWWSKAFLRAVEELAFSAPELKRGRRHARAGDVGAITVGDGSFVAAVFDGDDAFTVTGSVPLLGSDDQSVLVELVAAEAGRIAALMSGELPHSLVEAMEEAGVELLPYGGELGTTCTCESWLDPCPHALAVLTQVAWLTQRDPFVLLQLRGLARDELLARLHALDEHAGAGPGGAVVDDLAIAEEAALRAARELAQLPDRPAEQE</sequence>
<keyword evidence="1" id="KW-0862">Zinc</keyword>
<dbReference type="AlphaFoldDB" id="A0A6G7YKI6"/>
<evidence type="ECO:0000313" key="4">
    <source>
        <dbReference type="Proteomes" id="UP000502035"/>
    </source>
</evidence>
<dbReference type="PANTHER" id="PTHR38133">
    <property type="entry name" value="SLR1429 PROTEIN"/>
    <property type="match status" value="1"/>
</dbReference>
<name>A0A6G7YKI6_9ACTN</name>
<dbReference type="Proteomes" id="UP000502035">
    <property type="component" value="Chromosome"/>
</dbReference>
<accession>A0A6G7YKI6</accession>
<protein>
    <recommendedName>
        <fullName evidence="2">SWIM-type domain-containing protein</fullName>
    </recommendedName>
</protein>